<feature type="transmembrane region" description="Helical" evidence="1">
    <location>
        <begin position="41"/>
        <end position="61"/>
    </location>
</feature>
<dbReference type="Pfam" id="PF20398">
    <property type="entry name" value="DUF6691"/>
    <property type="match status" value="1"/>
</dbReference>
<proteinExistence type="predicted"/>
<evidence type="ECO:0000313" key="3">
    <source>
        <dbReference type="Proteomes" id="UP001056291"/>
    </source>
</evidence>
<keyword evidence="1" id="KW-1133">Transmembrane helix</keyword>
<keyword evidence="1" id="KW-0472">Membrane</keyword>
<feature type="transmembrane region" description="Helical" evidence="1">
    <location>
        <begin position="116"/>
        <end position="134"/>
    </location>
</feature>
<evidence type="ECO:0000256" key="1">
    <source>
        <dbReference type="SAM" id="Phobius"/>
    </source>
</evidence>
<evidence type="ECO:0000313" key="2">
    <source>
        <dbReference type="EMBL" id="USG60180.1"/>
    </source>
</evidence>
<dbReference type="EMBL" id="CP098747">
    <property type="protein sequence ID" value="USG60180.1"/>
    <property type="molecule type" value="Genomic_DNA"/>
</dbReference>
<protein>
    <recommendedName>
        <fullName evidence="4">YeeE/YedE family protein</fullName>
    </recommendedName>
</protein>
<organism evidence="2 3">
    <name type="scientific">Sneathiella marina</name>
    <dbReference type="NCBI Taxonomy" id="2950108"/>
    <lineage>
        <taxon>Bacteria</taxon>
        <taxon>Pseudomonadati</taxon>
        <taxon>Pseudomonadota</taxon>
        <taxon>Alphaproteobacteria</taxon>
        <taxon>Sneathiellales</taxon>
        <taxon>Sneathiellaceae</taxon>
        <taxon>Sneathiella</taxon>
    </lineage>
</organism>
<reference evidence="2" key="1">
    <citation type="submission" date="2022-06" db="EMBL/GenBank/DDBJ databases">
        <title>Sneathiella actinostolidae sp. nov., isolated from a sea anemonein the Western Pacific Ocean.</title>
        <authorList>
            <person name="Wei M.J."/>
        </authorList>
    </citation>
    <scope>NUCLEOTIDE SEQUENCE</scope>
    <source>
        <strain evidence="2">PHK-P5</strain>
    </source>
</reference>
<keyword evidence="1" id="KW-0812">Transmembrane</keyword>
<feature type="transmembrane region" description="Helical" evidence="1">
    <location>
        <begin position="82"/>
        <end position="110"/>
    </location>
</feature>
<evidence type="ECO:0008006" key="4">
    <source>
        <dbReference type="Google" id="ProtNLM"/>
    </source>
</evidence>
<gene>
    <name evidence="2" type="ORF">NBZ79_13440</name>
</gene>
<dbReference type="Proteomes" id="UP001056291">
    <property type="component" value="Chromosome"/>
</dbReference>
<dbReference type="RefSeq" id="WP_251932987.1">
    <property type="nucleotide sequence ID" value="NZ_CP098747.1"/>
</dbReference>
<name>A0ABY4VZ79_9PROT</name>
<accession>A0ABY4VZ79</accession>
<sequence>MLNIISLISGGVFGFGLALSGMVNPSKIIGFLDITGNWDPSLLFVMAGGVLVTIISFRFILNRPTPVFGGKLILPTKQDIDPQLLAGAGLFGIGWALGGFCPGPALSALAYGNEKVFIFVGAMIVGITLAKIGLRSLNPA</sequence>
<dbReference type="InterPro" id="IPR046513">
    <property type="entry name" value="DUF6691"/>
</dbReference>
<keyword evidence="3" id="KW-1185">Reference proteome</keyword>